<evidence type="ECO:0000256" key="4">
    <source>
        <dbReference type="SAM" id="Phobius"/>
    </source>
</evidence>
<keyword evidence="2 4" id="KW-1133">Transmembrane helix</keyword>
<accession>A0ABW2L448</accession>
<evidence type="ECO:0000256" key="1">
    <source>
        <dbReference type="ARBA" id="ARBA00022692"/>
    </source>
</evidence>
<keyword evidence="1 4" id="KW-0812">Transmembrane</keyword>
<feature type="transmembrane region" description="Helical" evidence="4">
    <location>
        <begin position="21"/>
        <end position="38"/>
    </location>
</feature>
<feature type="transmembrane region" description="Helical" evidence="4">
    <location>
        <begin position="147"/>
        <end position="166"/>
    </location>
</feature>
<sequence length="426" mass="47714">MSHKPLFTQLTQVEPSEIKGALTSFLFIFLLMASYTIMKPVRDALPSDWGDVSLARQWTYTFIVSTIAVSLYNVIASKISLMRLVPGVFIFFAATFFGIYLAYQFGVRPTLLGKVFYVWSSVFSLFHVSVFWSFISQHYTKSESKRVFGFINTGASVGAIVGPFLIIRLPSSFSVENILVMTSAVLLLTLPLIRILNNYFQDKESDGQKKMVLSSNPFSGFQELLTHKRLLGIAAFLFLFTAISAFLYSTQKNLLAEFDEEKRKQMLGYVELATNSLTIIIGIFATNRIAKRFGMPTALSMIPFIVALLILLLSMNPAIMLVLLLQVLRRSGNYAITRPAREILFTAVDREARFKTKPIIDVAVYRGGDVFWIWIVALLGDGYFNLGTSAILCIGAAVCIVWGFVGVYIGRQHERSEATEEPSPTH</sequence>
<reference evidence="6" key="1">
    <citation type="journal article" date="2019" name="Int. J. Syst. Evol. Microbiol.">
        <title>The Global Catalogue of Microorganisms (GCM) 10K type strain sequencing project: providing services to taxonomists for standard genome sequencing and annotation.</title>
        <authorList>
            <consortium name="The Broad Institute Genomics Platform"/>
            <consortium name="The Broad Institute Genome Sequencing Center for Infectious Disease"/>
            <person name="Wu L."/>
            <person name="Ma J."/>
        </authorList>
    </citation>
    <scope>NUCLEOTIDE SEQUENCE [LARGE SCALE GENOMIC DNA]</scope>
    <source>
        <strain evidence="6">CGMCC 4.1467</strain>
    </source>
</reference>
<feature type="transmembrane region" description="Helical" evidence="4">
    <location>
        <begin position="230"/>
        <end position="249"/>
    </location>
</feature>
<dbReference type="RefSeq" id="WP_379709682.1">
    <property type="nucleotide sequence ID" value="NZ_JBHTBS010000002.1"/>
</dbReference>
<evidence type="ECO:0000256" key="2">
    <source>
        <dbReference type="ARBA" id="ARBA00022989"/>
    </source>
</evidence>
<dbReference type="PANTHER" id="PTHR43596">
    <property type="entry name" value="ADP,ATP CARRIER PROTEIN"/>
    <property type="match status" value="1"/>
</dbReference>
<proteinExistence type="predicted"/>
<feature type="transmembrane region" description="Helical" evidence="4">
    <location>
        <begin position="84"/>
        <end position="103"/>
    </location>
</feature>
<dbReference type="CDD" id="cd06174">
    <property type="entry name" value="MFS"/>
    <property type="match status" value="1"/>
</dbReference>
<feature type="transmembrane region" description="Helical" evidence="4">
    <location>
        <begin position="58"/>
        <end position="75"/>
    </location>
</feature>
<dbReference type="SUPFAM" id="SSF103473">
    <property type="entry name" value="MFS general substrate transporter"/>
    <property type="match status" value="1"/>
</dbReference>
<evidence type="ECO:0000313" key="5">
    <source>
        <dbReference type="EMBL" id="MFC7336458.1"/>
    </source>
</evidence>
<comment type="caution">
    <text evidence="5">The sequence shown here is derived from an EMBL/GenBank/DDBJ whole genome shotgun (WGS) entry which is preliminary data.</text>
</comment>
<feature type="transmembrane region" description="Helical" evidence="4">
    <location>
        <begin position="302"/>
        <end position="325"/>
    </location>
</feature>
<dbReference type="EMBL" id="JBHTBS010000002">
    <property type="protein sequence ID" value="MFC7336458.1"/>
    <property type="molecule type" value="Genomic_DNA"/>
</dbReference>
<feature type="transmembrane region" description="Helical" evidence="4">
    <location>
        <begin position="115"/>
        <end position="135"/>
    </location>
</feature>
<feature type="transmembrane region" description="Helical" evidence="4">
    <location>
        <begin position="178"/>
        <end position="200"/>
    </location>
</feature>
<keyword evidence="6" id="KW-1185">Reference proteome</keyword>
<dbReference type="PANTHER" id="PTHR43596:SF1">
    <property type="entry name" value="ADP,ATP CARRIER PROTEIN"/>
    <property type="match status" value="1"/>
</dbReference>
<evidence type="ECO:0000256" key="3">
    <source>
        <dbReference type="ARBA" id="ARBA00023136"/>
    </source>
</evidence>
<dbReference type="Pfam" id="PF07690">
    <property type="entry name" value="MFS_1"/>
    <property type="match status" value="1"/>
</dbReference>
<dbReference type="InterPro" id="IPR036259">
    <property type="entry name" value="MFS_trans_sf"/>
</dbReference>
<dbReference type="InterPro" id="IPR011701">
    <property type="entry name" value="MFS"/>
</dbReference>
<keyword evidence="3 4" id="KW-0472">Membrane</keyword>
<feature type="transmembrane region" description="Helical" evidence="4">
    <location>
        <begin position="386"/>
        <end position="409"/>
    </location>
</feature>
<organism evidence="5 6">
    <name type="scientific">Haloferula chungangensis</name>
    <dbReference type="NCBI Taxonomy" id="1048331"/>
    <lineage>
        <taxon>Bacteria</taxon>
        <taxon>Pseudomonadati</taxon>
        <taxon>Verrucomicrobiota</taxon>
        <taxon>Verrucomicrobiia</taxon>
        <taxon>Verrucomicrobiales</taxon>
        <taxon>Verrucomicrobiaceae</taxon>
        <taxon>Haloferula</taxon>
    </lineage>
</organism>
<gene>
    <name evidence="5" type="ORF">ACFQY0_04650</name>
</gene>
<dbReference type="Gene3D" id="1.20.1250.20">
    <property type="entry name" value="MFS general substrate transporter like domains"/>
    <property type="match status" value="2"/>
</dbReference>
<evidence type="ECO:0000313" key="6">
    <source>
        <dbReference type="Proteomes" id="UP001596472"/>
    </source>
</evidence>
<name>A0ABW2L448_9BACT</name>
<dbReference type="Proteomes" id="UP001596472">
    <property type="component" value="Unassembled WGS sequence"/>
</dbReference>
<protein>
    <submittedName>
        <fullName evidence="5">NTP/NDP exchange transporter</fullName>
    </submittedName>
</protein>